<feature type="domain" description="Helicase C-terminal" evidence="7">
    <location>
        <begin position="412"/>
        <end position="593"/>
    </location>
</feature>
<gene>
    <name evidence="8" type="ORF">GO621_04565</name>
</gene>
<dbReference type="InterPro" id="IPR038718">
    <property type="entry name" value="SNF2-like_sf"/>
</dbReference>
<name>A0A7K1SU39_9SPHI</name>
<dbReference type="PROSITE" id="PS51194">
    <property type="entry name" value="HELICASE_CTER"/>
    <property type="match status" value="1"/>
</dbReference>
<accession>A0A7K1SU39</accession>
<evidence type="ECO:0000313" key="8">
    <source>
        <dbReference type="EMBL" id="MVN20804.1"/>
    </source>
</evidence>
<evidence type="ECO:0000259" key="6">
    <source>
        <dbReference type="PROSITE" id="PS51192"/>
    </source>
</evidence>
<sequence length="969" mass="111876">MNLTAYHAKFLAYDLTIRKPANDINKFTASLQDAQVDLNPHQVDAALFAFKSPLSNGAILADEVGLGKTIEAGIILSQNWAEKKQRLLIIAPSNLRKQWNQELMDKFFLPSVILEAKSFNQMIKDGVANPFNQENKIVICSYHFARNKEFYLKKVTWDLVIIDEAHRLRNVYKASNKIGNAIKNALSERKKVLLTATPLQNSILELYGLVSIIDDYVFGDLKSFKSQFSRLADKENFDTLRERLQPVCQRTLRRQVKEYINYTNRYAIVEEFFPSENEQKLYDLVSDYLQRDVLFALPVGQRQLITLILRKLLASSSYAISGTLSALANRLEDKISEHIFEERVESDYELFDEIKDEWTAEADEDNFPDNTAVELSDEAVAQIKDEINDLKSFRDLADNIPFNTKAEKLFTALNKGFEKLSELGANKKALIFTESKRTQEYLFNLLSEPGKGYEGEVILFNGTNNDKNSNNIYRNWLEKHKGTDRITGSPTADKRAALVDYFRDEATIMIATEAAAEGINLQFCSLVVNYDLPWNPQRIEQRIGRCHRYGQLYDVVVVNFLNKANAADKRVYELLDKKFKLFDGVFGASDEVLGSIGSGIDFEKRIAKIYNDCRDPASIEQAFDELQDELKDDITERIEDTKKRLLENIDEEVREKLRIDYEKTKGYLNIFERNLWEVTKYYLNGHASFSNENYAFTLNKNPFPAENIHPGPYMVLKPKEGQKKSEVYVPDDTNIYRVGHPLAQRLLIACKNSITVAKELVFEYPKNQTVSTPLENFIGKQGWMQLSLITISAFDEEDYIVIANTTDDGEVIESGLSARFFSLTATEGEECNLPYHTKNHFKEIFINEQENLVEKNTKRNREFFDVEIEKLDQWADDMKIGLQKEIEDFDAEIKLRKAEAKKMLNLEEKVKAQRQIKDLEKKRGDKRRILYEAQDEIDEKKETLLSDVEKRLQQKVGTKELFTIKWKLI</sequence>
<dbReference type="GO" id="GO:0005524">
    <property type="term" value="F:ATP binding"/>
    <property type="evidence" value="ECO:0007669"/>
    <property type="project" value="UniProtKB-KW"/>
</dbReference>
<dbReference type="CDD" id="cd18793">
    <property type="entry name" value="SF2_C_SNF"/>
    <property type="match status" value="1"/>
</dbReference>
<dbReference type="InterPro" id="IPR000330">
    <property type="entry name" value="SNF2_N"/>
</dbReference>
<keyword evidence="2" id="KW-0378">Hydrolase</keyword>
<keyword evidence="1" id="KW-0547">Nucleotide-binding</keyword>
<keyword evidence="3 8" id="KW-0347">Helicase</keyword>
<dbReference type="SUPFAM" id="SSF52540">
    <property type="entry name" value="P-loop containing nucleoside triphosphate hydrolases"/>
    <property type="match status" value="2"/>
</dbReference>
<dbReference type="GO" id="GO:0004386">
    <property type="term" value="F:helicase activity"/>
    <property type="evidence" value="ECO:0007669"/>
    <property type="project" value="UniProtKB-KW"/>
</dbReference>
<dbReference type="InterPro" id="IPR057342">
    <property type="entry name" value="DEXDc_RapA"/>
</dbReference>
<dbReference type="EMBL" id="WPIK01000003">
    <property type="protein sequence ID" value="MVN20804.1"/>
    <property type="molecule type" value="Genomic_DNA"/>
</dbReference>
<dbReference type="SMART" id="SM00490">
    <property type="entry name" value="HELICc"/>
    <property type="match status" value="1"/>
</dbReference>
<dbReference type="Proteomes" id="UP000462014">
    <property type="component" value="Unassembled WGS sequence"/>
</dbReference>
<evidence type="ECO:0000256" key="5">
    <source>
        <dbReference type="SAM" id="Coils"/>
    </source>
</evidence>
<keyword evidence="4" id="KW-0067">ATP-binding</keyword>
<evidence type="ECO:0000313" key="9">
    <source>
        <dbReference type="Proteomes" id="UP000462014"/>
    </source>
</evidence>
<dbReference type="PANTHER" id="PTHR10799">
    <property type="entry name" value="SNF2/RAD54 HELICASE FAMILY"/>
    <property type="match status" value="1"/>
</dbReference>
<evidence type="ECO:0000256" key="3">
    <source>
        <dbReference type="ARBA" id="ARBA00022806"/>
    </source>
</evidence>
<evidence type="ECO:0000256" key="4">
    <source>
        <dbReference type="ARBA" id="ARBA00022840"/>
    </source>
</evidence>
<evidence type="ECO:0000259" key="7">
    <source>
        <dbReference type="PROSITE" id="PS51194"/>
    </source>
</evidence>
<keyword evidence="9" id="KW-1185">Reference proteome</keyword>
<feature type="domain" description="Helicase ATP-binding" evidence="6">
    <location>
        <begin position="49"/>
        <end position="216"/>
    </location>
</feature>
<evidence type="ECO:0000256" key="2">
    <source>
        <dbReference type="ARBA" id="ARBA00022801"/>
    </source>
</evidence>
<organism evidence="8 9">
    <name type="scientific">Mucilaginibacter arboris</name>
    <dbReference type="NCBI Taxonomy" id="2682090"/>
    <lineage>
        <taxon>Bacteria</taxon>
        <taxon>Pseudomonadati</taxon>
        <taxon>Bacteroidota</taxon>
        <taxon>Sphingobacteriia</taxon>
        <taxon>Sphingobacteriales</taxon>
        <taxon>Sphingobacteriaceae</taxon>
        <taxon>Mucilaginibacter</taxon>
    </lineage>
</organism>
<protein>
    <submittedName>
        <fullName evidence="8">DEAD/DEAH box helicase</fullName>
    </submittedName>
</protein>
<proteinExistence type="predicted"/>
<dbReference type="Gene3D" id="3.40.50.10810">
    <property type="entry name" value="Tandem AAA-ATPase domain"/>
    <property type="match status" value="1"/>
</dbReference>
<comment type="caution">
    <text evidence="8">The sequence shown here is derived from an EMBL/GenBank/DDBJ whole genome shotgun (WGS) entry which is preliminary data.</text>
</comment>
<reference evidence="8 9" key="1">
    <citation type="submission" date="2019-12" db="EMBL/GenBank/DDBJ databases">
        <title>Mucilaginibacter sp. HMF7410 genome sequencing and assembly.</title>
        <authorList>
            <person name="Kang H."/>
            <person name="Cha I."/>
            <person name="Kim H."/>
            <person name="Joh K."/>
        </authorList>
    </citation>
    <scope>NUCLEOTIDE SEQUENCE [LARGE SCALE GENOMIC DNA]</scope>
    <source>
        <strain evidence="8 9">HMF7410</strain>
    </source>
</reference>
<dbReference type="InterPro" id="IPR049730">
    <property type="entry name" value="SNF2/RAD54-like_C"/>
</dbReference>
<evidence type="ECO:0000256" key="1">
    <source>
        <dbReference type="ARBA" id="ARBA00022741"/>
    </source>
</evidence>
<dbReference type="Pfam" id="PF00271">
    <property type="entry name" value="Helicase_C"/>
    <property type="match status" value="1"/>
</dbReference>
<dbReference type="RefSeq" id="WP_157564597.1">
    <property type="nucleotide sequence ID" value="NZ_WPIK01000003.1"/>
</dbReference>
<dbReference type="Gene3D" id="3.40.50.300">
    <property type="entry name" value="P-loop containing nucleotide triphosphate hydrolases"/>
    <property type="match status" value="1"/>
</dbReference>
<dbReference type="AlphaFoldDB" id="A0A7K1SU39"/>
<keyword evidence="5" id="KW-0175">Coiled coil</keyword>
<dbReference type="Pfam" id="PF00176">
    <property type="entry name" value="SNF2-rel_dom"/>
    <property type="match status" value="1"/>
</dbReference>
<dbReference type="InterPro" id="IPR027417">
    <property type="entry name" value="P-loop_NTPase"/>
</dbReference>
<dbReference type="PROSITE" id="PS51192">
    <property type="entry name" value="HELICASE_ATP_BIND_1"/>
    <property type="match status" value="1"/>
</dbReference>
<dbReference type="InterPro" id="IPR014001">
    <property type="entry name" value="Helicase_ATP-bd"/>
</dbReference>
<dbReference type="CDD" id="cd18011">
    <property type="entry name" value="DEXDc_RapA"/>
    <property type="match status" value="1"/>
</dbReference>
<dbReference type="InterPro" id="IPR001650">
    <property type="entry name" value="Helicase_C-like"/>
</dbReference>
<feature type="coiled-coil region" evidence="5">
    <location>
        <begin position="902"/>
        <end position="929"/>
    </location>
</feature>
<dbReference type="GO" id="GO:0016787">
    <property type="term" value="F:hydrolase activity"/>
    <property type="evidence" value="ECO:0007669"/>
    <property type="project" value="UniProtKB-KW"/>
</dbReference>
<dbReference type="SMART" id="SM00487">
    <property type="entry name" value="DEXDc"/>
    <property type="match status" value="1"/>
</dbReference>